<dbReference type="GO" id="GO:0008408">
    <property type="term" value="F:3'-5' exonuclease activity"/>
    <property type="evidence" value="ECO:0007669"/>
    <property type="project" value="TreeGrafter"/>
</dbReference>
<dbReference type="GO" id="GO:0045004">
    <property type="term" value="P:DNA replication proofreading"/>
    <property type="evidence" value="ECO:0007669"/>
    <property type="project" value="TreeGrafter"/>
</dbReference>
<name>A0A6C0CNQ0_9ZZZZ</name>
<feature type="region of interest" description="Disordered" evidence="1">
    <location>
        <begin position="204"/>
        <end position="233"/>
    </location>
</feature>
<proteinExistence type="predicted"/>
<accession>A0A6C0CNQ0</accession>
<dbReference type="InterPro" id="IPR012337">
    <property type="entry name" value="RNaseH-like_sf"/>
</dbReference>
<feature type="compositionally biased region" description="Low complexity" evidence="1">
    <location>
        <begin position="218"/>
        <end position="233"/>
    </location>
</feature>
<dbReference type="SUPFAM" id="SSF53098">
    <property type="entry name" value="Ribonuclease H-like"/>
    <property type="match status" value="1"/>
</dbReference>
<evidence type="ECO:0000313" key="3">
    <source>
        <dbReference type="EMBL" id="QHT05520.1"/>
    </source>
</evidence>
<protein>
    <recommendedName>
        <fullName evidence="2">Exonuclease domain-containing protein</fullName>
    </recommendedName>
</protein>
<organism evidence="3">
    <name type="scientific">viral metagenome</name>
    <dbReference type="NCBI Taxonomy" id="1070528"/>
    <lineage>
        <taxon>unclassified sequences</taxon>
        <taxon>metagenomes</taxon>
        <taxon>organismal metagenomes</taxon>
    </lineage>
</organism>
<dbReference type="CDD" id="cd06127">
    <property type="entry name" value="DEDDh"/>
    <property type="match status" value="1"/>
</dbReference>
<dbReference type="SMART" id="SM00479">
    <property type="entry name" value="EXOIII"/>
    <property type="match status" value="1"/>
</dbReference>
<dbReference type="InterPro" id="IPR013520">
    <property type="entry name" value="Ribonucl_H"/>
</dbReference>
<feature type="domain" description="Exonuclease" evidence="2">
    <location>
        <begin position="15"/>
        <end position="286"/>
    </location>
</feature>
<dbReference type="Pfam" id="PF00929">
    <property type="entry name" value="RNase_T"/>
    <property type="match status" value="1"/>
</dbReference>
<evidence type="ECO:0000259" key="2">
    <source>
        <dbReference type="SMART" id="SM00479"/>
    </source>
</evidence>
<feature type="compositionally biased region" description="Pro residues" evidence="1">
    <location>
        <begin position="204"/>
        <end position="217"/>
    </location>
</feature>
<dbReference type="GO" id="GO:0005829">
    <property type="term" value="C:cytosol"/>
    <property type="evidence" value="ECO:0007669"/>
    <property type="project" value="TreeGrafter"/>
</dbReference>
<dbReference type="Gene3D" id="3.30.420.10">
    <property type="entry name" value="Ribonuclease H-like superfamily/Ribonuclease H"/>
    <property type="match status" value="1"/>
</dbReference>
<dbReference type="InterPro" id="IPR036397">
    <property type="entry name" value="RNaseH_sf"/>
</dbReference>
<dbReference type="GO" id="GO:0003676">
    <property type="term" value="F:nucleic acid binding"/>
    <property type="evidence" value="ECO:0007669"/>
    <property type="project" value="InterPro"/>
</dbReference>
<dbReference type="AlphaFoldDB" id="A0A6C0CNQ0"/>
<dbReference type="PANTHER" id="PTHR30231:SF41">
    <property type="entry name" value="DNA POLYMERASE III SUBUNIT EPSILON"/>
    <property type="match status" value="1"/>
</dbReference>
<reference evidence="3" key="1">
    <citation type="journal article" date="2020" name="Nature">
        <title>Giant virus diversity and host interactions through global metagenomics.</title>
        <authorList>
            <person name="Schulz F."/>
            <person name="Roux S."/>
            <person name="Paez-Espino D."/>
            <person name="Jungbluth S."/>
            <person name="Walsh D.A."/>
            <person name="Denef V.J."/>
            <person name="McMahon K.D."/>
            <person name="Konstantinidis K.T."/>
            <person name="Eloe-Fadrosh E.A."/>
            <person name="Kyrpides N.C."/>
            <person name="Woyke T."/>
        </authorList>
    </citation>
    <scope>NUCLEOTIDE SEQUENCE</scope>
    <source>
        <strain evidence="3">GVMAG-M-3300021375-17</strain>
    </source>
</reference>
<dbReference type="PANTHER" id="PTHR30231">
    <property type="entry name" value="DNA POLYMERASE III SUBUNIT EPSILON"/>
    <property type="match status" value="1"/>
</dbReference>
<evidence type="ECO:0000256" key="1">
    <source>
        <dbReference type="SAM" id="MobiDB-lite"/>
    </source>
</evidence>
<dbReference type="EMBL" id="MN739456">
    <property type="protein sequence ID" value="QHT05520.1"/>
    <property type="molecule type" value="Genomic_DNA"/>
</dbReference>
<sequence length="299" mass="34269">MRVMNLSPIMRTSNMVMIFDVETNGLLNGRNIPKLEECPYILQLSYILYDLTHNRIVKTFDTYVKIPQNIEISAIITSINGITKEKCNTVGSSMIDILQEFYKDYHMCSMLIAHNYQFDSAMINIEFQRHWNAFAKTNPYSLNLFHPVYMKSINMRYKCTMKDSTNICKIEHVKKVEPPVNITSNLIPSVSDVVPSSISPLPLPPSPLPPSPLPPSPLQSSPLPQLQPSPSIQIQKPLRKPSYKWPSLTELHRHLFNSDPNGMHNSMMDILVTLRCFLALENKQSYTDSQFNDLKKQLI</sequence>